<sequence>MHIVDTVSELRTQWGNPSDVSAVLMIIGGDVVRTALAQSTGTWFTPVCFSFGWVAYSFIALIGVLGDGKLLPNPDYPVKVFNLNSGYMRENKNWVIGRILRDQVARTSRASTHDEGIRISIFEALHRPDQDSWTTFHHSKLHLFGAAIMVFQFIVAIIPVIINRDWSIILVTGVGTLLVLVHGALPQWTTEKLPNRQHANFVFALTSGNGSQDIMVIIGQGRSLNLEELAASDTPRNGRPWQKFQKRLYTEERVGPEGKPLDHRTGTKLRNAKELNGLPVGFWITLVNTVIQSSCSLLLLIAVAAVKTNTWYLLAVGTIGMFQNGILAAIERPSESRNLPLRELVTIERQKVMDGLMDLDCTLKDLDDNLKWGNSLRGEFFPGELREDERKWWEGDHESYNKRRNDKCDIRGTPGSFKIEGMLTGGKGDLKTNTRTPTDNTTSTGKTISTEESTSTGKITPTAKPASTASQRKSAMVDRSKPRDSSQGTQSVNWLPELPNDRVPATVRSRGLGPARGPDDFDIQEVDELRQSY</sequence>
<proteinExistence type="predicted"/>
<feature type="compositionally biased region" description="Polar residues" evidence="1">
    <location>
        <begin position="445"/>
        <end position="473"/>
    </location>
</feature>
<dbReference type="Proteomes" id="UP001498421">
    <property type="component" value="Unassembled WGS sequence"/>
</dbReference>
<feature type="transmembrane region" description="Helical" evidence="2">
    <location>
        <begin position="168"/>
        <end position="188"/>
    </location>
</feature>
<dbReference type="EMBL" id="JAZAVK010000077">
    <property type="protein sequence ID" value="KAK7425695.1"/>
    <property type="molecule type" value="Genomic_DNA"/>
</dbReference>
<feature type="compositionally biased region" description="Low complexity" evidence="1">
    <location>
        <begin position="433"/>
        <end position="444"/>
    </location>
</feature>
<reference evidence="3 4" key="1">
    <citation type="journal article" date="2025" name="Microbiol. Resour. Announc.">
        <title>Draft genome sequences for Neonectria magnoliae and Neonectria punicea, canker pathogens of Liriodendron tulipifera and Acer saccharum in West Virginia.</title>
        <authorList>
            <person name="Petronek H.M."/>
            <person name="Kasson M.T."/>
            <person name="Metheny A.M."/>
            <person name="Stauder C.M."/>
            <person name="Lovett B."/>
            <person name="Lynch S.C."/>
            <person name="Garnas J.R."/>
            <person name="Kasson L.R."/>
            <person name="Stajich J.E."/>
        </authorList>
    </citation>
    <scope>NUCLEOTIDE SEQUENCE [LARGE SCALE GENOMIC DNA]</scope>
    <source>
        <strain evidence="3 4">NRRL 64651</strain>
    </source>
</reference>
<feature type="transmembrane region" description="Helical" evidence="2">
    <location>
        <begin position="43"/>
        <end position="65"/>
    </location>
</feature>
<evidence type="ECO:0000313" key="3">
    <source>
        <dbReference type="EMBL" id="KAK7425695.1"/>
    </source>
</evidence>
<gene>
    <name evidence="3" type="ORF">QQZ08_007794</name>
</gene>
<keyword evidence="2" id="KW-0812">Transmembrane</keyword>
<feature type="region of interest" description="Disordered" evidence="1">
    <location>
        <begin position="413"/>
        <end position="533"/>
    </location>
</feature>
<keyword evidence="2" id="KW-1133">Transmembrane helix</keyword>
<feature type="transmembrane region" description="Helical" evidence="2">
    <location>
        <begin position="141"/>
        <end position="162"/>
    </location>
</feature>
<protein>
    <recommendedName>
        <fullName evidence="5">SMODS and SLOG-associating 2TM effector domain-containing protein</fullName>
    </recommendedName>
</protein>
<comment type="caution">
    <text evidence="3">The sequence shown here is derived from an EMBL/GenBank/DDBJ whole genome shotgun (WGS) entry which is preliminary data.</text>
</comment>
<evidence type="ECO:0008006" key="5">
    <source>
        <dbReference type="Google" id="ProtNLM"/>
    </source>
</evidence>
<evidence type="ECO:0000256" key="2">
    <source>
        <dbReference type="SAM" id="Phobius"/>
    </source>
</evidence>
<feature type="transmembrane region" description="Helical" evidence="2">
    <location>
        <begin position="311"/>
        <end position="330"/>
    </location>
</feature>
<accession>A0ABR1HWP4</accession>
<keyword evidence="4" id="KW-1185">Reference proteome</keyword>
<keyword evidence="2" id="KW-0472">Membrane</keyword>
<feature type="compositionally biased region" description="Basic and acidic residues" evidence="1">
    <location>
        <begin position="475"/>
        <end position="484"/>
    </location>
</feature>
<evidence type="ECO:0000256" key="1">
    <source>
        <dbReference type="SAM" id="MobiDB-lite"/>
    </source>
</evidence>
<name>A0ABR1HWP4_9HYPO</name>
<feature type="transmembrane region" description="Helical" evidence="2">
    <location>
        <begin position="280"/>
        <end position="305"/>
    </location>
</feature>
<evidence type="ECO:0000313" key="4">
    <source>
        <dbReference type="Proteomes" id="UP001498421"/>
    </source>
</evidence>
<organism evidence="3 4">
    <name type="scientific">Neonectria magnoliae</name>
    <dbReference type="NCBI Taxonomy" id="2732573"/>
    <lineage>
        <taxon>Eukaryota</taxon>
        <taxon>Fungi</taxon>
        <taxon>Dikarya</taxon>
        <taxon>Ascomycota</taxon>
        <taxon>Pezizomycotina</taxon>
        <taxon>Sordariomycetes</taxon>
        <taxon>Hypocreomycetidae</taxon>
        <taxon>Hypocreales</taxon>
        <taxon>Nectriaceae</taxon>
        <taxon>Neonectria</taxon>
    </lineage>
</organism>